<feature type="domain" description="Beta-hexosaminidase bacterial type N-terminal" evidence="8">
    <location>
        <begin position="40"/>
        <end position="170"/>
    </location>
</feature>
<comment type="caution">
    <text evidence="9">The sequence shown here is derived from an EMBL/GenBank/DDBJ whole genome shotgun (WGS) entry which is preliminary data.</text>
</comment>
<evidence type="ECO:0000256" key="6">
    <source>
        <dbReference type="SAM" id="SignalP"/>
    </source>
</evidence>
<sequence length="552" mass="61677">MIQKTSKIGMRYKALIRLGVAVGSCVAMTVLGASAEPARSVIPRPQQIEIGEGGYSVDEKTRIYLVSDGSEHGRHIGVRLAELFEERHGVDLEVVSTTAKEGFRLFLGERDKGGEVVIDAIAGKDEGYVLESNQEGVAVGSHSIKGLWNGAMTLIQLVEDGRVRSCRIVDFPRYEMRGFMIDAGRAPVRIGHLKRIIRVCSAFKLNFLLYRESDNELNAVRYDLNPLGSKNPEALTMDEVRELIRYAALHGIEVIPEIEGLGHAGARRMHYPELVRGTAAKPYGKNVHGKSLGMHYTRAHLLPSDERSLKLLDSVFREWFQVMECEYVHLGMDEIRMPKEDQAKHLEVLIPRVQKLAKEYGIEPKFIVWSDAPETPEAYKDIVIRSPWSYGNRALDGGMSKHLKHQKVPNLLGEGCKEKVLMGAGSSSSHGPGSKCGYEKSFRNLAEWAILGKDRENFIGMTVCQWHGNQIDQWFPDFVVGADVSWNPPVEVVAYKELKGRVDRKLSMFNDVAAPKESELTPAAWHGVWLEGGKWGELIAPLPVPMNMRGEK</sequence>
<evidence type="ECO:0000256" key="2">
    <source>
        <dbReference type="ARBA" id="ARBA00006285"/>
    </source>
</evidence>
<dbReference type="InterPro" id="IPR029018">
    <property type="entry name" value="Hex-like_dom2"/>
</dbReference>
<protein>
    <recommendedName>
        <fullName evidence="3">beta-N-acetylhexosaminidase</fullName>
        <ecNumber evidence="3">3.2.1.52</ecNumber>
    </recommendedName>
</protein>
<feature type="chain" id="PRO_5047266377" description="beta-N-acetylhexosaminidase" evidence="6">
    <location>
        <begin position="36"/>
        <end position="552"/>
    </location>
</feature>
<evidence type="ECO:0000313" key="10">
    <source>
        <dbReference type="Proteomes" id="UP001597389"/>
    </source>
</evidence>
<evidence type="ECO:0000256" key="3">
    <source>
        <dbReference type="ARBA" id="ARBA00012663"/>
    </source>
</evidence>
<reference evidence="10" key="1">
    <citation type="journal article" date="2019" name="Int. J. Syst. Evol. Microbiol.">
        <title>The Global Catalogue of Microorganisms (GCM) 10K type strain sequencing project: providing services to taxonomists for standard genome sequencing and annotation.</title>
        <authorList>
            <consortium name="The Broad Institute Genomics Platform"/>
            <consortium name="The Broad Institute Genome Sequencing Center for Infectious Disease"/>
            <person name="Wu L."/>
            <person name="Ma J."/>
        </authorList>
    </citation>
    <scope>NUCLEOTIDE SEQUENCE [LARGE SCALE GENOMIC DNA]</scope>
    <source>
        <strain evidence="10">CCUG 57942</strain>
    </source>
</reference>
<dbReference type="InterPro" id="IPR015882">
    <property type="entry name" value="HEX_bac_N"/>
</dbReference>
<evidence type="ECO:0000313" key="9">
    <source>
        <dbReference type="EMBL" id="MFD2159115.1"/>
    </source>
</evidence>
<evidence type="ECO:0000259" key="7">
    <source>
        <dbReference type="Pfam" id="PF00728"/>
    </source>
</evidence>
<dbReference type="PANTHER" id="PTHR22600">
    <property type="entry name" value="BETA-HEXOSAMINIDASE"/>
    <property type="match status" value="1"/>
</dbReference>
<dbReference type="RefSeq" id="WP_377091061.1">
    <property type="nucleotide sequence ID" value="NZ_JBHSJL010000014.1"/>
</dbReference>
<feature type="signal peptide" evidence="6">
    <location>
        <begin position="1"/>
        <end position="35"/>
    </location>
</feature>
<keyword evidence="4" id="KW-0378">Hydrolase</keyword>
<dbReference type="InterPro" id="IPR025705">
    <property type="entry name" value="Beta_hexosaminidase_sua/sub"/>
</dbReference>
<dbReference type="SUPFAM" id="SSF55545">
    <property type="entry name" value="beta-N-acetylhexosaminidase-like domain"/>
    <property type="match status" value="1"/>
</dbReference>
<dbReference type="Gene3D" id="3.20.20.80">
    <property type="entry name" value="Glycosidases"/>
    <property type="match status" value="1"/>
</dbReference>
<proteinExistence type="inferred from homology"/>
<dbReference type="EMBL" id="JBHUJB010000037">
    <property type="protein sequence ID" value="MFD2159115.1"/>
    <property type="molecule type" value="Genomic_DNA"/>
</dbReference>
<dbReference type="Pfam" id="PF00728">
    <property type="entry name" value="Glyco_hydro_20"/>
    <property type="match status" value="1"/>
</dbReference>
<gene>
    <name evidence="9" type="ORF">ACFSW8_09415</name>
</gene>
<evidence type="ECO:0000259" key="8">
    <source>
        <dbReference type="Pfam" id="PF02838"/>
    </source>
</evidence>
<keyword evidence="5" id="KW-0326">Glycosidase</keyword>
<dbReference type="InterPro" id="IPR015883">
    <property type="entry name" value="Glyco_hydro_20_cat"/>
</dbReference>
<evidence type="ECO:0000256" key="1">
    <source>
        <dbReference type="ARBA" id="ARBA00001231"/>
    </source>
</evidence>
<dbReference type="Proteomes" id="UP001597389">
    <property type="component" value="Unassembled WGS sequence"/>
</dbReference>
<dbReference type="Gene3D" id="3.30.379.10">
    <property type="entry name" value="Chitobiase/beta-hexosaminidase domain 2-like"/>
    <property type="match status" value="1"/>
</dbReference>
<dbReference type="PANTHER" id="PTHR22600:SF57">
    <property type="entry name" value="BETA-N-ACETYLHEXOSAMINIDASE"/>
    <property type="match status" value="1"/>
</dbReference>
<comment type="catalytic activity">
    <reaction evidence="1">
        <text>Hydrolysis of terminal non-reducing N-acetyl-D-hexosamine residues in N-acetyl-beta-D-hexosaminides.</text>
        <dbReference type="EC" id="3.2.1.52"/>
    </reaction>
</comment>
<feature type="domain" description="Glycoside hydrolase family 20 catalytic" evidence="7">
    <location>
        <begin position="174"/>
        <end position="347"/>
    </location>
</feature>
<dbReference type="PRINTS" id="PR00738">
    <property type="entry name" value="GLHYDRLASE20"/>
</dbReference>
<dbReference type="SUPFAM" id="SSF51445">
    <property type="entry name" value="(Trans)glycosidases"/>
    <property type="match status" value="1"/>
</dbReference>
<organism evidence="9 10">
    <name type="scientific">Rubritalea tangerina</name>
    <dbReference type="NCBI Taxonomy" id="430798"/>
    <lineage>
        <taxon>Bacteria</taxon>
        <taxon>Pseudomonadati</taxon>
        <taxon>Verrucomicrobiota</taxon>
        <taxon>Verrucomicrobiia</taxon>
        <taxon>Verrucomicrobiales</taxon>
        <taxon>Rubritaleaceae</taxon>
        <taxon>Rubritalea</taxon>
    </lineage>
</organism>
<dbReference type="EC" id="3.2.1.52" evidence="3"/>
<keyword evidence="10" id="KW-1185">Reference proteome</keyword>
<evidence type="ECO:0000256" key="4">
    <source>
        <dbReference type="ARBA" id="ARBA00022801"/>
    </source>
</evidence>
<comment type="similarity">
    <text evidence="2">Belongs to the glycosyl hydrolase 20 family.</text>
</comment>
<keyword evidence="6" id="KW-0732">Signal</keyword>
<evidence type="ECO:0000256" key="5">
    <source>
        <dbReference type="ARBA" id="ARBA00023295"/>
    </source>
</evidence>
<accession>A0ABW4ZBL3</accession>
<dbReference type="InterPro" id="IPR017853">
    <property type="entry name" value="GH"/>
</dbReference>
<name>A0ABW4ZBL3_9BACT</name>
<dbReference type="Pfam" id="PF02838">
    <property type="entry name" value="Glyco_hydro_20b"/>
    <property type="match status" value="1"/>
</dbReference>